<comment type="caution">
    <text evidence="2">The sequence shown here is derived from an EMBL/GenBank/DDBJ whole genome shotgun (WGS) entry which is preliminary data.</text>
</comment>
<gene>
    <name evidence="2" type="ORF">A1O1_01839</name>
</gene>
<accession>W9YKN7</accession>
<organism evidence="2 3">
    <name type="scientific">Capronia coronata CBS 617.96</name>
    <dbReference type="NCBI Taxonomy" id="1182541"/>
    <lineage>
        <taxon>Eukaryota</taxon>
        <taxon>Fungi</taxon>
        <taxon>Dikarya</taxon>
        <taxon>Ascomycota</taxon>
        <taxon>Pezizomycotina</taxon>
        <taxon>Eurotiomycetes</taxon>
        <taxon>Chaetothyriomycetidae</taxon>
        <taxon>Chaetothyriales</taxon>
        <taxon>Herpotrichiellaceae</taxon>
        <taxon>Capronia</taxon>
    </lineage>
</organism>
<evidence type="ECO:0000256" key="1">
    <source>
        <dbReference type="SAM" id="MobiDB-lite"/>
    </source>
</evidence>
<protein>
    <submittedName>
        <fullName evidence="2">Uncharacterized protein</fullName>
    </submittedName>
</protein>
<dbReference type="Proteomes" id="UP000019484">
    <property type="component" value="Unassembled WGS sequence"/>
</dbReference>
<feature type="compositionally biased region" description="Low complexity" evidence="1">
    <location>
        <begin position="11"/>
        <end position="23"/>
    </location>
</feature>
<dbReference type="RefSeq" id="XP_007720941.1">
    <property type="nucleotide sequence ID" value="XM_007722751.1"/>
</dbReference>
<evidence type="ECO:0000313" key="2">
    <source>
        <dbReference type="EMBL" id="EXJ93447.1"/>
    </source>
</evidence>
<feature type="region of interest" description="Disordered" evidence="1">
    <location>
        <begin position="1"/>
        <end position="26"/>
    </location>
</feature>
<dbReference type="GeneID" id="19156740"/>
<dbReference type="HOGENOM" id="CLU_2003629_0_0_1"/>
<dbReference type="EMBL" id="AMWN01000002">
    <property type="protein sequence ID" value="EXJ93447.1"/>
    <property type="molecule type" value="Genomic_DNA"/>
</dbReference>
<keyword evidence="3" id="KW-1185">Reference proteome</keyword>
<dbReference type="AlphaFoldDB" id="W9YKN7"/>
<dbReference type="OrthoDB" id="10541065at2759"/>
<proteinExistence type="predicted"/>
<reference evidence="2 3" key="1">
    <citation type="submission" date="2013-03" db="EMBL/GenBank/DDBJ databases">
        <title>The Genome Sequence of Capronia coronata CBS 617.96.</title>
        <authorList>
            <consortium name="The Broad Institute Genomics Platform"/>
            <person name="Cuomo C."/>
            <person name="de Hoog S."/>
            <person name="Gorbushina A."/>
            <person name="Walker B."/>
            <person name="Young S.K."/>
            <person name="Zeng Q."/>
            <person name="Gargeya S."/>
            <person name="Fitzgerald M."/>
            <person name="Haas B."/>
            <person name="Abouelleil A."/>
            <person name="Allen A.W."/>
            <person name="Alvarado L."/>
            <person name="Arachchi H.M."/>
            <person name="Berlin A.M."/>
            <person name="Chapman S.B."/>
            <person name="Gainer-Dewar J."/>
            <person name="Goldberg J."/>
            <person name="Griggs A."/>
            <person name="Gujja S."/>
            <person name="Hansen M."/>
            <person name="Howarth C."/>
            <person name="Imamovic A."/>
            <person name="Ireland A."/>
            <person name="Larimer J."/>
            <person name="McCowan C."/>
            <person name="Murphy C."/>
            <person name="Pearson M."/>
            <person name="Poon T.W."/>
            <person name="Priest M."/>
            <person name="Roberts A."/>
            <person name="Saif S."/>
            <person name="Shea T."/>
            <person name="Sisk P."/>
            <person name="Sykes S."/>
            <person name="Wortman J."/>
            <person name="Nusbaum C."/>
            <person name="Birren B."/>
        </authorList>
    </citation>
    <scope>NUCLEOTIDE SEQUENCE [LARGE SCALE GENOMIC DNA]</scope>
    <source>
        <strain evidence="2 3">CBS 617.96</strain>
    </source>
</reference>
<evidence type="ECO:0000313" key="3">
    <source>
        <dbReference type="Proteomes" id="UP000019484"/>
    </source>
</evidence>
<name>W9YKN7_9EURO</name>
<sequence length="124" mass="14123">MSLPRRDTAVSTSSTSSAGSMSGLGRTRQVIEDSYIDPDRLRNYMTKNFEPGSWTVRIKLGMVEITSPCKIPKVSAEEQTTIETRLLKPTCDLWMPWAQMGTKWVLLTSFSPWQKDYRLFTLPS</sequence>